<dbReference type="SUPFAM" id="SSF52540">
    <property type="entry name" value="P-loop containing nucleoside triphosphate hydrolases"/>
    <property type="match status" value="1"/>
</dbReference>
<dbReference type="Gene3D" id="3.40.50.300">
    <property type="entry name" value="P-loop containing nucleotide triphosphate hydrolases"/>
    <property type="match status" value="1"/>
</dbReference>
<dbReference type="InterPro" id="IPR027417">
    <property type="entry name" value="P-loop_NTPase"/>
</dbReference>
<dbReference type="InterPro" id="IPR003439">
    <property type="entry name" value="ABC_transporter-like_ATP-bd"/>
</dbReference>
<evidence type="ECO:0000259" key="4">
    <source>
        <dbReference type="PROSITE" id="PS50893"/>
    </source>
</evidence>
<dbReference type="EMBL" id="BAAATZ010000030">
    <property type="protein sequence ID" value="GAA2735904.1"/>
    <property type="molecule type" value="Genomic_DNA"/>
</dbReference>
<evidence type="ECO:0000313" key="5">
    <source>
        <dbReference type="EMBL" id="GAA2735904.1"/>
    </source>
</evidence>
<keyword evidence="2" id="KW-0547">Nucleotide-binding</keyword>
<dbReference type="RefSeq" id="WP_344455788.1">
    <property type="nucleotide sequence ID" value="NZ_BAAATZ010000030.1"/>
</dbReference>
<dbReference type="GO" id="GO:0005524">
    <property type="term" value="F:ATP binding"/>
    <property type="evidence" value="ECO:0007669"/>
    <property type="project" value="UniProtKB-KW"/>
</dbReference>
<reference evidence="5 6" key="1">
    <citation type="journal article" date="2019" name="Int. J. Syst. Evol. Microbiol.">
        <title>The Global Catalogue of Microorganisms (GCM) 10K type strain sequencing project: providing services to taxonomists for standard genome sequencing and annotation.</title>
        <authorList>
            <consortium name="The Broad Institute Genomics Platform"/>
            <consortium name="The Broad Institute Genome Sequencing Center for Infectious Disease"/>
            <person name="Wu L."/>
            <person name="Ma J."/>
        </authorList>
    </citation>
    <scope>NUCLEOTIDE SEQUENCE [LARGE SCALE GENOMIC DNA]</scope>
    <source>
        <strain evidence="5 6">JCM 8201</strain>
    </source>
</reference>
<dbReference type="Pfam" id="PF00005">
    <property type="entry name" value="ABC_tran"/>
    <property type="match status" value="1"/>
</dbReference>
<name>A0ABN3UNZ8_9ACTN</name>
<dbReference type="InterPro" id="IPR017871">
    <property type="entry name" value="ABC_transporter-like_CS"/>
</dbReference>
<evidence type="ECO:0000256" key="1">
    <source>
        <dbReference type="ARBA" id="ARBA00022448"/>
    </source>
</evidence>
<dbReference type="Proteomes" id="UP001501842">
    <property type="component" value="Unassembled WGS sequence"/>
</dbReference>
<dbReference type="CDD" id="cd03293">
    <property type="entry name" value="ABC_NrtD_SsuB_transporters"/>
    <property type="match status" value="1"/>
</dbReference>
<comment type="caution">
    <text evidence="5">The sequence shown here is derived from an EMBL/GenBank/DDBJ whole genome shotgun (WGS) entry which is preliminary data.</text>
</comment>
<evidence type="ECO:0000256" key="2">
    <source>
        <dbReference type="ARBA" id="ARBA00022741"/>
    </source>
</evidence>
<gene>
    <name evidence="5" type="ORF">GCM10010439_61890</name>
</gene>
<accession>A0ABN3UNZ8</accession>
<dbReference type="PANTHER" id="PTHR42788:SF13">
    <property type="entry name" value="ALIPHATIC SULFONATES IMPORT ATP-BINDING PROTEIN SSUB"/>
    <property type="match status" value="1"/>
</dbReference>
<protein>
    <submittedName>
        <fullName evidence="5">ABC transporter ATP-binding protein</fullName>
    </submittedName>
</protein>
<evidence type="ECO:0000313" key="6">
    <source>
        <dbReference type="Proteomes" id="UP001501842"/>
    </source>
</evidence>
<evidence type="ECO:0000256" key="3">
    <source>
        <dbReference type="ARBA" id="ARBA00022840"/>
    </source>
</evidence>
<dbReference type="SMART" id="SM00382">
    <property type="entry name" value="AAA"/>
    <property type="match status" value="1"/>
</dbReference>
<dbReference type="InterPro" id="IPR003593">
    <property type="entry name" value="AAA+_ATPase"/>
</dbReference>
<dbReference type="PANTHER" id="PTHR42788">
    <property type="entry name" value="TAURINE IMPORT ATP-BINDING PROTEIN-RELATED"/>
    <property type="match status" value="1"/>
</dbReference>
<keyword evidence="6" id="KW-1185">Reference proteome</keyword>
<dbReference type="InterPro" id="IPR050166">
    <property type="entry name" value="ABC_transporter_ATP-bind"/>
</dbReference>
<dbReference type="PROSITE" id="PS50893">
    <property type="entry name" value="ABC_TRANSPORTER_2"/>
    <property type="match status" value="1"/>
</dbReference>
<keyword evidence="1" id="KW-0813">Transport</keyword>
<keyword evidence="3 5" id="KW-0067">ATP-binding</keyword>
<feature type="domain" description="ABC transporter" evidence="4">
    <location>
        <begin position="12"/>
        <end position="243"/>
    </location>
</feature>
<proteinExistence type="predicted"/>
<dbReference type="PROSITE" id="PS00211">
    <property type="entry name" value="ABC_TRANSPORTER_1"/>
    <property type="match status" value="1"/>
</dbReference>
<organism evidence="5 6">
    <name type="scientific">Actinocorallia aurantiaca</name>
    <dbReference type="NCBI Taxonomy" id="46204"/>
    <lineage>
        <taxon>Bacteria</taxon>
        <taxon>Bacillati</taxon>
        <taxon>Actinomycetota</taxon>
        <taxon>Actinomycetes</taxon>
        <taxon>Streptosporangiales</taxon>
        <taxon>Thermomonosporaceae</taxon>
        <taxon>Actinocorallia</taxon>
    </lineage>
</organism>
<sequence length="259" mass="27837">MPSAAESTPHAVELSGVSLSYGGRRDRVHALGPVDAKIDPGEFVVIVGPSGCGKSTLLRLVAGFAPPTEGTVSVGGVPVAGPGPDRGVVFQQPRLFPWLSVRRNIEFGLRTTGVPKARRRARSDELLGMVGLADAASRRPYELSGGMQQRAAIARALAPDPEILLMDEPFAALDALTRERLQEEIRRIWQATGKTVLFVTHSVDEAVFLGTRILVLSRRPGRIVLDRSSELPRSDDPHTHSSYLALREEVAAAVRDAAA</sequence>